<dbReference type="HOGENOM" id="CLU_2501870_0_0_1"/>
<evidence type="ECO:0000313" key="3">
    <source>
        <dbReference type="Proteomes" id="UP000008022"/>
    </source>
</evidence>
<dbReference type="EnsemblPlants" id="ORUFI01G22660.1">
    <property type="protein sequence ID" value="ORUFI01G22660.1"/>
    <property type="gene ID" value="ORUFI01G22660"/>
</dbReference>
<dbReference type="Proteomes" id="UP000008022">
    <property type="component" value="Unassembled WGS sequence"/>
</dbReference>
<proteinExistence type="predicted"/>
<protein>
    <submittedName>
        <fullName evidence="2">Uncharacterized protein</fullName>
    </submittedName>
</protein>
<feature type="compositionally biased region" description="Polar residues" evidence="1">
    <location>
        <begin position="1"/>
        <end position="10"/>
    </location>
</feature>
<keyword evidence="3" id="KW-1185">Reference proteome</keyword>
<reference evidence="3" key="1">
    <citation type="submission" date="2013-06" db="EMBL/GenBank/DDBJ databases">
        <authorList>
            <person name="Zhao Q."/>
        </authorList>
    </citation>
    <scope>NUCLEOTIDE SEQUENCE</scope>
    <source>
        <strain evidence="3">cv. W1943</strain>
    </source>
</reference>
<evidence type="ECO:0000256" key="1">
    <source>
        <dbReference type="SAM" id="MobiDB-lite"/>
    </source>
</evidence>
<feature type="compositionally biased region" description="Pro residues" evidence="1">
    <location>
        <begin position="17"/>
        <end position="28"/>
    </location>
</feature>
<dbReference type="AlphaFoldDB" id="A0A0E0MYA0"/>
<organism evidence="2 3">
    <name type="scientific">Oryza rufipogon</name>
    <name type="common">Brownbeard rice</name>
    <name type="synonym">Asian wild rice</name>
    <dbReference type="NCBI Taxonomy" id="4529"/>
    <lineage>
        <taxon>Eukaryota</taxon>
        <taxon>Viridiplantae</taxon>
        <taxon>Streptophyta</taxon>
        <taxon>Embryophyta</taxon>
        <taxon>Tracheophyta</taxon>
        <taxon>Spermatophyta</taxon>
        <taxon>Magnoliopsida</taxon>
        <taxon>Liliopsida</taxon>
        <taxon>Poales</taxon>
        <taxon>Poaceae</taxon>
        <taxon>BOP clade</taxon>
        <taxon>Oryzoideae</taxon>
        <taxon>Oryzeae</taxon>
        <taxon>Oryzinae</taxon>
        <taxon>Oryza</taxon>
    </lineage>
</organism>
<accession>A0A0E0MYA0</accession>
<name>A0A0E0MYA0_ORYRU</name>
<sequence length="86" mass="8884">MRTAPVSFQGQGRHGWRPPPPFSPPPPSSLLHLAAARADCRKPRGCEEVGGGAFLLPRGRGSVPTTPTSWGRRRCGGIGVGVGASG</sequence>
<dbReference type="Gramene" id="ORUFI01G22660.1">
    <property type="protein sequence ID" value="ORUFI01G22660.1"/>
    <property type="gene ID" value="ORUFI01G22660"/>
</dbReference>
<feature type="region of interest" description="Disordered" evidence="1">
    <location>
        <begin position="1"/>
        <end position="30"/>
    </location>
</feature>
<reference evidence="2" key="2">
    <citation type="submission" date="2015-06" db="UniProtKB">
        <authorList>
            <consortium name="EnsemblPlants"/>
        </authorList>
    </citation>
    <scope>IDENTIFICATION</scope>
</reference>
<evidence type="ECO:0000313" key="2">
    <source>
        <dbReference type="EnsemblPlants" id="ORUFI01G22660.1"/>
    </source>
</evidence>